<evidence type="ECO:0000256" key="6">
    <source>
        <dbReference type="ARBA" id="ARBA00023136"/>
    </source>
</evidence>
<dbReference type="SUPFAM" id="SSF103473">
    <property type="entry name" value="MFS general substrate transporter"/>
    <property type="match status" value="1"/>
</dbReference>
<dbReference type="InterPro" id="IPR010290">
    <property type="entry name" value="TM_effector"/>
</dbReference>
<feature type="transmembrane region" description="Helical" evidence="7">
    <location>
        <begin position="153"/>
        <end position="175"/>
    </location>
</feature>
<dbReference type="Gene3D" id="1.20.1250.20">
    <property type="entry name" value="MFS general substrate transporter like domains"/>
    <property type="match status" value="1"/>
</dbReference>
<keyword evidence="6 7" id="KW-0472">Membrane</keyword>
<evidence type="ECO:0000256" key="2">
    <source>
        <dbReference type="ARBA" id="ARBA00022448"/>
    </source>
</evidence>
<feature type="transmembrane region" description="Helical" evidence="7">
    <location>
        <begin position="378"/>
        <end position="402"/>
    </location>
</feature>
<comment type="caution">
    <text evidence="8">The sequence shown here is derived from an EMBL/GenBank/DDBJ whole genome shotgun (WGS) entry which is preliminary data.</text>
</comment>
<feature type="transmembrane region" description="Helical" evidence="7">
    <location>
        <begin position="267"/>
        <end position="287"/>
    </location>
</feature>
<dbReference type="RefSeq" id="WP_257595667.1">
    <property type="nucleotide sequence ID" value="NZ_JANKHH010000004.1"/>
</dbReference>
<accession>A0ABT1XQE9</accession>
<reference evidence="8 9" key="1">
    <citation type="submission" date="2022-08" db="EMBL/GenBank/DDBJ databases">
        <title>Polyphasic taxonomy analysis of Qipengyuania sp.RS5-5.</title>
        <authorList>
            <person name="Xamxidin M."/>
            <person name="Wu M."/>
        </authorList>
    </citation>
    <scope>NUCLEOTIDE SEQUENCE [LARGE SCALE GENOMIC DNA]</scope>
    <source>
        <strain evidence="8 9">RS5-5</strain>
    </source>
</reference>
<protein>
    <submittedName>
        <fullName evidence="8">MFS transporter</fullName>
    </submittedName>
</protein>
<evidence type="ECO:0000313" key="8">
    <source>
        <dbReference type="EMBL" id="MCR2833890.1"/>
    </source>
</evidence>
<comment type="subcellular location">
    <subcellularLocation>
        <location evidence="1">Cell membrane</location>
        <topology evidence="1">Multi-pass membrane protein</topology>
    </subcellularLocation>
</comment>
<keyword evidence="2" id="KW-0813">Transport</keyword>
<evidence type="ECO:0000256" key="1">
    <source>
        <dbReference type="ARBA" id="ARBA00004651"/>
    </source>
</evidence>
<dbReference type="EMBL" id="JANKHH010000004">
    <property type="protein sequence ID" value="MCR2833890.1"/>
    <property type="molecule type" value="Genomic_DNA"/>
</dbReference>
<sequence>MSEALEPATHPFRVHNFRAYWLARITMTLGQYAMMLVIGWQTYDMARTGGMSVQGAAGQLALIGLLQFVPLFLLTPFSGLAADRFDRRKLAQATIVLQLACAAGLCWLTWTGMLSIPWLFGIAVVLGVVRAFNGPALTALSPNLVPKAILPTAIALSSISWQIGMIAGPAIGGYTHAIEPALPYAVATGLFALAIISLSTIGRVPQPDIRGTAKPIAQLVDGLRYVLHNKMVLGSITLDLFAVFLAGATALFPVYARDILQVGEQGLAQLAMAPAIGATLTGIFFSFRPLARNVGPAMLIAVAVFGLATILFGVSTSMPLSLAALFVIGAADMFSVYIRQSLVQLHTPDDKRGRVSSVSHLTISASNEFGDFFSGTMAYLIGPVAAVVVGGAGAIVTVGLWARIFPVLRTTRTFDPPAELVDSPTEAKTAGEKA</sequence>
<feature type="transmembrane region" description="Helical" evidence="7">
    <location>
        <begin position="116"/>
        <end position="132"/>
    </location>
</feature>
<evidence type="ECO:0000256" key="3">
    <source>
        <dbReference type="ARBA" id="ARBA00022475"/>
    </source>
</evidence>
<keyword evidence="3" id="KW-1003">Cell membrane</keyword>
<dbReference type="Proteomes" id="UP001206067">
    <property type="component" value="Unassembled WGS sequence"/>
</dbReference>
<keyword evidence="5 7" id="KW-1133">Transmembrane helix</keyword>
<dbReference type="PANTHER" id="PTHR23513">
    <property type="entry name" value="INTEGRAL MEMBRANE EFFLUX PROTEIN-RELATED"/>
    <property type="match status" value="1"/>
</dbReference>
<evidence type="ECO:0000256" key="5">
    <source>
        <dbReference type="ARBA" id="ARBA00022989"/>
    </source>
</evidence>
<feature type="transmembrane region" description="Helical" evidence="7">
    <location>
        <begin position="60"/>
        <end position="78"/>
    </location>
</feature>
<name>A0ABT1XQE9_9SPHN</name>
<feature type="transmembrane region" description="Helical" evidence="7">
    <location>
        <begin position="181"/>
        <end position="201"/>
    </location>
</feature>
<dbReference type="InterPro" id="IPR036259">
    <property type="entry name" value="MFS_trans_sf"/>
</dbReference>
<feature type="transmembrane region" description="Helical" evidence="7">
    <location>
        <begin position="232"/>
        <end position="255"/>
    </location>
</feature>
<keyword evidence="9" id="KW-1185">Reference proteome</keyword>
<feature type="transmembrane region" description="Helical" evidence="7">
    <location>
        <begin position="90"/>
        <end position="110"/>
    </location>
</feature>
<dbReference type="CDD" id="cd06173">
    <property type="entry name" value="MFS_MefA_like"/>
    <property type="match status" value="1"/>
</dbReference>
<organism evidence="8 9">
    <name type="scientific">Parerythrobacter lacustris</name>
    <dbReference type="NCBI Taxonomy" id="2969984"/>
    <lineage>
        <taxon>Bacteria</taxon>
        <taxon>Pseudomonadati</taxon>
        <taxon>Pseudomonadota</taxon>
        <taxon>Alphaproteobacteria</taxon>
        <taxon>Sphingomonadales</taxon>
        <taxon>Erythrobacteraceae</taxon>
        <taxon>Parerythrobacter</taxon>
    </lineage>
</organism>
<proteinExistence type="predicted"/>
<evidence type="ECO:0000313" key="9">
    <source>
        <dbReference type="Proteomes" id="UP001206067"/>
    </source>
</evidence>
<evidence type="ECO:0000256" key="4">
    <source>
        <dbReference type="ARBA" id="ARBA00022692"/>
    </source>
</evidence>
<feature type="transmembrane region" description="Helical" evidence="7">
    <location>
        <begin position="294"/>
        <end position="314"/>
    </location>
</feature>
<dbReference type="PANTHER" id="PTHR23513:SF9">
    <property type="entry name" value="ENTEROBACTIN EXPORTER ENTS"/>
    <property type="match status" value="1"/>
</dbReference>
<feature type="transmembrane region" description="Helical" evidence="7">
    <location>
        <begin position="21"/>
        <end position="40"/>
    </location>
</feature>
<dbReference type="Pfam" id="PF05977">
    <property type="entry name" value="MFS_3"/>
    <property type="match status" value="1"/>
</dbReference>
<gene>
    <name evidence="8" type="ORF">NSO95_08015</name>
</gene>
<evidence type="ECO:0000256" key="7">
    <source>
        <dbReference type="SAM" id="Phobius"/>
    </source>
</evidence>
<keyword evidence="4 7" id="KW-0812">Transmembrane</keyword>